<evidence type="ECO:0000313" key="1">
    <source>
        <dbReference type="EMBL" id="GAA3503268.1"/>
    </source>
</evidence>
<dbReference type="EMBL" id="BAAAXF010000074">
    <property type="protein sequence ID" value="GAA3503268.1"/>
    <property type="molecule type" value="Genomic_DNA"/>
</dbReference>
<protein>
    <submittedName>
        <fullName evidence="1">DNA alkylation repair protein</fullName>
    </submittedName>
</protein>
<proteinExistence type="predicted"/>
<name>A0ABP6U6E2_9ACTN</name>
<organism evidence="1 2">
    <name type="scientific">Streptomyces prasinosporus</name>
    <dbReference type="NCBI Taxonomy" id="68256"/>
    <lineage>
        <taxon>Bacteria</taxon>
        <taxon>Bacillati</taxon>
        <taxon>Actinomycetota</taxon>
        <taxon>Actinomycetes</taxon>
        <taxon>Kitasatosporales</taxon>
        <taxon>Streptomycetaceae</taxon>
        <taxon>Streptomyces</taxon>
        <taxon>Streptomyces albogriseolus group</taxon>
    </lineage>
</organism>
<reference evidence="2" key="1">
    <citation type="journal article" date="2019" name="Int. J. Syst. Evol. Microbiol.">
        <title>The Global Catalogue of Microorganisms (GCM) 10K type strain sequencing project: providing services to taxonomists for standard genome sequencing and annotation.</title>
        <authorList>
            <consortium name="The Broad Institute Genomics Platform"/>
            <consortium name="The Broad Institute Genome Sequencing Center for Infectious Disease"/>
            <person name="Wu L."/>
            <person name="Ma J."/>
        </authorList>
    </citation>
    <scope>NUCLEOTIDE SEQUENCE [LARGE SCALE GENOMIC DNA]</scope>
    <source>
        <strain evidence="2">JCM 4816</strain>
    </source>
</reference>
<sequence length="368" mass="39991">MPTADELLNTRTLTDLATVMTASGAAPAEHLRGCGTRLAGLGFSGRVTAVKEAVLADLAEDYPAFEAVIHAALRQPGFTGWMTLPVGEAVAERALAHGVFEPALALLAELTPRLTAETAVWPFLRHDLQRALRTILTWTDHPDPHVRRLASEGTRPRLPWAFRLPALVADPTPALPVLDALRRDPSPYVRRSVANHLNDISRDHPATAVATAARWLTDPAPTTPAVVRHGLRTLVKAGHPQALALLGHDPDASIAVTGPDVVTDRVPIGNDLVFRCKVTNTGSRTEHLVVDYAIHHRKASGALVPKVFKLTTRSLAPGEDWSAVRRHSLRPLSTRRYHPGLHRIHLQVNGRPHGTADFILDPEPPDHP</sequence>
<accession>A0ABP6U6E2</accession>
<dbReference type="Proteomes" id="UP001501455">
    <property type="component" value="Unassembled WGS sequence"/>
</dbReference>
<dbReference type="RefSeq" id="WP_345584014.1">
    <property type="nucleotide sequence ID" value="NZ_BAAAXF010000074.1"/>
</dbReference>
<keyword evidence="2" id="KW-1185">Reference proteome</keyword>
<gene>
    <name evidence="1" type="ORF">GCM10019016_103780</name>
</gene>
<dbReference type="Gene3D" id="1.25.40.290">
    <property type="entry name" value="ARM repeat domains"/>
    <property type="match status" value="1"/>
</dbReference>
<dbReference type="SUPFAM" id="SSF48371">
    <property type="entry name" value="ARM repeat"/>
    <property type="match status" value="1"/>
</dbReference>
<evidence type="ECO:0000313" key="2">
    <source>
        <dbReference type="Proteomes" id="UP001501455"/>
    </source>
</evidence>
<comment type="caution">
    <text evidence="1">The sequence shown here is derived from an EMBL/GenBank/DDBJ whole genome shotgun (WGS) entry which is preliminary data.</text>
</comment>
<dbReference type="InterPro" id="IPR016024">
    <property type="entry name" value="ARM-type_fold"/>
</dbReference>